<proteinExistence type="predicted"/>
<dbReference type="EMBL" id="OX459118">
    <property type="protein sequence ID" value="CAI9087215.1"/>
    <property type="molecule type" value="Genomic_DNA"/>
</dbReference>
<protein>
    <submittedName>
        <fullName evidence="1">OLC1v1021234C1</fullName>
    </submittedName>
</protein>
<dbReference type="PANTHER" id="PTHR35687">
    <property type="entry name" value="OS07G0516700 PROTEIN"/>
    <property type="match status" value="1"/>
</dbReference>
<accession>A0AAV1BVH5</accession>
<evidence type="ECO:0000313" key="2">
    <source>
        <dbReference type="Proteomes" id="UP001161247"/>
    </source>
</evidence>
<reference evidence="1" key="1">
    <citation type="submission" date="2023-03" db="EMBL/GenBank/DDBJ databases">
        <authorList>
            <person name="Julca I."/>
        </authorList>
    </citation>
    <scope>NUCLEOTIDE SEQUENCE</scope>
</reference>
<evidence type="ECO:0000313" key="1">
    <source>
        <dbReference type="EMBL" id="CAI9087215.1"/>
    </source>
</evidence>
<name>A0AAV1BVH5_OLDCO</name>
<gene>
    <name evidence="1" type="ORF">OLC1_LOCUS93</name>
</gene>
<keyword evidence="2" id="KW-1185">Reference proteome</keyword>
<organism evidence="1 2">
    <name type="scientific">Oldenlandia corymbosa var. corymbosa</name>
    <dbReference type="NCBI Taxonomy" id="529605"/>
    <lineage>
        <taxon>Eukaryota</taxon>
        <taxon>Viridiplantae</taxon>
        <taxon>Streptophyta</taxon>
        <taxon>Embryophyta</taxon>
        <taxon>Tracheophyta</taxon>
        <taxon>Spermatophyta</taxon>
        <taxon>Magnoliopsida</taxon>
        <taxon>eudicotyledons</taxon>
        <taxon>Gunneridae</taxon>
        <taxon>Pentapetalae</taxon>
        <taxon>asterids</taxon>
        <taxon>lamiids</taxon>
        <taxon>Gentianales</taxon>
        <taxon>Rubiaceae</taxon>
        <taxon>Rubioideae</taxon>
        <taxon>Spermacoceae</taxon>
        <taxon>Hedyotis-Oldenlandia complex</taxon>
        <taxon>Oldenlandia</taxon>
    </lineage>
</organism>
<dbReference type="PANTHER" id="PTHR35687:SF1">
    <property type="entry name" value="OS07G0516700 PROTEIN"/>
    <property type="match status" value="1"/>
</dbReference>
<sequence length="131" mass="15357">MSFLSTTKLGYSKMDKEDPEEVMHRRAQFLIYKKMQQADFPRKRPSWLKVRATKLKIRIGKRLRRLRKSILSIIISSPSSPSNNNINARDQVGLQKQIISQFKALKRLIVHSPRRRQNTSVNVATLRPIFK</sequence>
<dbReference type="Proteomes" id="UP001161247">
    <property type="component" value="Chromosome 1"/>
</dbReference>
<dbReference type="AlphaFoldDB" id="A0AAV1BVH5"/>